<dbReference type="GO" id="GO:0004364">
    <property type="term" value="F:glutathione transferase activity"/>
    <property type="evidence" value="ECO:0007669"/>
    <property type="project" value="TreeGrafter"/>
</dbReference>
<dbReference type="OrthoDB" id="422574at2759"/>
<dbReference type="SFLD" id="SFLDG00358">
    <property type="entry name" value="Main_(cytGST)"/>
    <property type="match status" value="1"/>
</dbReference>
<dbReference type="PANTHER" id="PTHR43917:SF8">
    <property type="entry name" value="GH16740P-RELATED"/>
    <property type="match status" value="1"/>
</dbReference>
<keyword evidence="2" id="KW-0963">Cytoplasm</keyword>
<dbReference type="PROSITE" id="PS50405">
    <property type="entry name" value="GST_CTER"/>
    <property type="match status" value="1"/>
</dbReference>
<dbReference type="InterPro" id="IPR051369">
    <property type="entry name" value="GST_Theta"/>
</dbReference>
<comment type="similarity">
    <text evidence="3">Belongs to the GST superfamily.</text>
</comment>
<keyword evidence="7" id="KW-1185">Reference proteome</keyword>
<organism evidence="6 7">
    <name type="scientific">Stichopus japonicus</name>
    <name type="common">Sea cucumber</name>
    <dbReference type="NCBI Taxonomy" id="307972"/>
    <lineage>
        <taxon>Eukaryota</taxon>
        <taxon>Metazoa</taxon>
        <taxon>Echinodermata</taxon>
        <taxon>Eleutherozoa</taxon>
        <taxon>Echinozoa</taxon>
        <taxon>Holothuroidea</taxon>
        <taxon>Aspidochirotacea</taxon>
        <taxon>Aspidochirotida</taxon>
        <taxon>Stichopodidae</taxon>
        <taxon>Apostichopus</taxon>
    </lineage>
</organism>
<evidence type="ECO:0000313" key="6">
    <source>
        <dbReference type="EMBL" id="PIK56495.1"/>
    </source>
</evidence>
<dbReference type="Pfam" id="PF02798">
    <property type="entry name" value="GST_N"/>
    <property type="match status" value="1"/>
</dbReference>
<dbReference type="Pfam" id="PF00043">
    <property type="entry name" value="GST_C"/>
    <property type="match status" value="1"/>
</dbReference>
<comment type="caution">
    <text evidence="6">The sequence shown here is derived from an EMBL/GenBank/DDBJ whole genome shotgun (WGS) entry which is preliminary data.</text>
</comment>
<dbReference type="InterPro" id="IPR010987">
    <property type="entry name" value="Glutathione-S-Trfase_C-like"/>
</dbReference>
<feature type="non-terminal residue" evidence="6">
    <location>
        <position position="240"/>
    </location>
</feature>
<dbReference type="Gene3D" id="3.40.30.10">
    <property type="entry name" value="Glutaredoxin"/>
    <property type="match status" value="1"/>
</dbReference>
<evidence type="ECO:0000256" key="2">
    <source>
        <dbReference type="ARBA" id="ARBA00022490"/>
    </source>
</evidence>
<dbReference type="STRING" id="307972.A0A2G8L8H8"/>
<evidence type="ECO:0000256" key="1">
    <source>
        <dbReference type="ARBA" id="ARBA00004496"/>
    </source>
</evidence>
<dbReference type="Proteomes" id="UP000230750">
    <property type="component" value="Unassembled WGS sequence"/>
</dbReference>
<dbReference type="GO" id="GO:0006749">
    <property type="term" value="P:glutathione metabolic process"/>
    <property type="evidence" value="ECO:0007669"/>
    <property type="project" value="TreeGrafter"/>
</dbReference>
<dbReference type="InterPro" id="IPR036249">
    <property type="entry name" value="Thioredoxin-like_sf"/>
</dbReference>
<evidence type="ECO:0000259" key="5">
    <source>
        <dbReference type="PROSITE" id="PS50405"/>
    </source>
</evidence>
<evidence type="ECO:0000259" key="4">
    <source>
        <dbReference type="PROSITE" id="PS50404"/>
    </source>
</evidence>
<dbReference type="PROSITE" id="PS50404">
    <property type="entry name" value="GST_NTER"/>
    <property type="match status" value="1"/>
</dbReference>
<feature type="domain" description="GST N-terminal" evidence="4">
    <location>
        <begin position="1"/>
        <end position="82"/>
    </location>
</feature>
<gene>
    <name evidence="6" type="ORF">BSL78_06610</name>
</gene>
<name>A0A2G8L8H8_STIJA</name>
<dbReference type="SFLD" id="SFLDS00019">
    <property type="entry name" value="Glutathione_Transferase_(cytos"/>
    <property type="match status" value="1"/>
</dbReference>
<dbReference type="AlphaFoldDB" id="A0A2G8L8H8"/>
<dbReference type="InterPro" id="IPR004046">
    <property type="entry name" value="GST_C"/>
</dbReference>
<evidence type="ECO:0000313" key="7">
    <source>
        <dbReference type="Proteomes" id="UP000230750"/>
    </source>
</evidence>
<dbReference type="PANTHER" id="PTHR43917">
    <property type="match status" value="1"/>
</dbReference>
<dbReference type="GO" id="GO:0005737">
    <property type="term" value="C:cytoplasm"/>
    <property type="evidence" value="ECO:0007669"/>
    <property type="project" value="UniProtKB-SubCell"/>
</dbReference>
<dbReference type="InterPro" id="IPR040079">
    <property type="entry name" value="Glutathione_S-Trfase"/>
</dbReference>
<dbReference type="SFLD" id="SFLDG01153">
    <property type="entry name" value="Main.4:_Theta-like"/>
    <property type="match status" value="1"/>
</dbReference>
<sequence>MALQFYYNPISCPSRSVRIFLKKTGLLVEEHIIDLSSDEQHSPEFLKINPRHCVPVLKDGDFILTEGWAILYYVIEKFSKEIDDHWYPKDLRKRSRVNEYLSYHDGSTRQLFGKVFQDECLSKMRSYCKPSSEEDAKENVKQMEYVASQLQDTFLKDQKFLCGDEISIADILAVAEVIQPTLSGRDTTKNHPKLAAWVERVKESLNPEFDEVYKQFYEVRRNFMASSEPSSSIERKVIQE</sequence>
<feature type="domain" description="GST C-terminal" evidence="5">
    <location>
        <begin position="90"/>
        <end position="223"/>
    </location>
</feature>
<dbReference type="Gene3D" id="1.20.1050.10">
    <property type="match status" value="1"/>
</dbReference>
<protein>
    <submittedName>
        <fullName evidence="6">Uncharacterized protein</fullName>
    </submittedName>
</protein>
<dbReference type="InterPro" id="IPR004045">
    <property type="entry name" value="Glutathione_S-Trfase_N"/>
</dbReference>
<accession>A0A2G8L8H8</accession>
<reference evidence="6 7" key="1">
    <citation type="journal article" date="2017" name="PLoS Biol.">
        <title>The sea cucumber genome provides insights into morphological evolution and visceral regeneration.</title>
        <authorList>
            <person name="Zhang X."/>
            <person name="Sun L."/>
            <person name="Yuan J."/>
            <person name="Sun Y."/>
            <person name="Gao Y."/>
            <person name="Zhang L."/>
            <person name="Li S."/>
            <person name="Dai H."/>
            <person name="Hamel J.F."/>
            <person name="Liu C."/>
            <person name="Yu Y."/>
            <person name="Liu S."/>
            <person name="Lin W."/>
            <person name="Guo K."/>
            <person name="Jin S."/>
            <person name="Xu P."/>
            <person name="Storey K.B."/>
            <person name="Huan P."/>
            <person name="Zhang T."/>
            <person name="Zhou Y."/>
            <person name="Zhang J."/>
            <person name="Lin C."/>
            <person name="Li X."/>
            <person name="Xing L."/>
            <person name="Huo D."/>
            <person name="Sun M."/>
            <person name="Wang L."/>
            <person name="Mercier A."/>
            <person name="Li F."/>
            <person name="Yang H."/>
            <person name="Xiang J."/>
        </authorList>
    </citation>
    <scope>NUCLEOTIDE SEQUENCE [LARGE SCALE GENOMIC DNA]</scope>
    <source>
        <strain evidence="6">Shaxun</strain>
        <tissue evidence="6">Muscle</tissue>
    </source>
</reference>
<dbReference type="SUPFAM" id="SSF52833">
    <property type="entry name" value="Thioredoxin-like"/>
    <property type="match status" value="1"/>
</dbReference>
<comment type="subcellular location">
    <subcellularLocation>
        <location evidence="1">Cytoplasm</location>
    </subcellularLocation>
</comment>
<dbReference type="EMBL" id="MRZV01000174">
    <property type="protein sequence ID" value="PIK56495.1"/>
    <property type="molecule type" value="Genomic_DNA"/>
</dbReference>
<evidence type="ECO:0000256" key="3">
    <source>
        <dbReference type="RuleBase" id="RU003494"/>
    </source>
</evidence>
<dbReference type="SUPFAM" id="SSF47616">
    <property type="entry name" value="GST C-terminal domain-like"/>
    <property type="match status" value="1"/>
</dbReference>
<dbReference type="InterPro" id="IPR036282">
    <property type="entry name" value="Glutathione-S-Trfase_C_sf"/>
</dbReference>
<proteinExistence type="inferred from homology"/>